<dbReference type="CDD" id="cd00384">
    <property type="entry name" value="ALAD_PBGS"/>
    <property type="match status" value="1"/>
</dbReference>
<evidence type="ECO:0000256" key="9">
    <source>
        <dbReference type="ARBA" id="ARBA00047651"/>
    </source>
</evidence>
<dbReference type="SUPFAM" id="SSF51569">
    <property type="entry name" value="Aldolase"/>
    <property type="match status" value="1"/>
</dbReference>
<dbReference type="UniPathway" id="UPA00251">
    <property type="reaction ID" value="UER00318"/>
</dbReference>
<protein>
    <recommendedName>
        <fullName evidence="4">Delta-aminolevulinic acid dehydratase</fullName>
        <ecNumber evidence="3">4.2.1.24</ecNumber>
    </recommendedName>
    <alternativeName>
        <fullName evidence="8">Porphobilinogen synthase</fullName>
    </alternativeName>
</protein>
<dbReference type="GO" id="GO:0005829">
    <property type="term" value="C:cytosol"/>
    <property type="evidence" value="ECO:0007669"/>
    <property type="project" value="TreeGrafter"/>
</dbReference>
<comment type="similarity">
    <text evidence="2">Belongs to the ALAD family.</text>
</comment>
<comment type="catalytic activity">
    <reaction evidence="9">
        <text>2 5-aminolevulinate = porphobilinogen + 2 H2O + H(+)</text>
        <dbReference type="Rhea" id="RHEA:24064"/>
        <dbReference type="ChEBI" id="CHEBI:15377"/>
        <dbReference type="ChEBI" id="CHEBI:15378"/>
        <dbReference type="ChEBI" id="CHEBI:58126"/>
        <dbReference type="ChEBI" id="CHEBI:356416"/>
        <dbReference type="EC" id="4.2.1.24"/>
    </reaction>
</comment>
<dbReference type="AlphaFoldDB" id="X0SQY3"/>
<evidence type="ECO:0000256" key="6">
    <source>
        <dbReference type="ARBA" id="ARBA00023239"/>
    </source>
</evidence>
<evidence type="ECO:0000256" key="8">
    <source>
        <dbReference type="ARBA" id="ARBA00032837"/>
    </source>
</evidence>
<organism evidence="10">
    <name type="scientific">marine sediment metagenome</name>
    <dbReference type="NCBI Taxonomy" id="412755"/>
    <lineage>
        <taxon>unclassified sequences</taxon>
        <taxon>metagenomes</taxon>
        <taxon>ecological metagenomes</taxon>
    </lineage>
</organism>
<dbReference type="InterPro" id="IPR001731">
    <property type="entry name" value="ALAD"/>
</dbReference>
<keyword evidence="7" id="KW-0627">Porphyrin biosynthesis</keyword>
<dbReference type="GO" id="GO:0006782">
    <property type="term" value="P:protoporphyrinogen IX biosynthetic process"/>
    <property type="evidence" value="ECO:0007669"/>
    <property type="project" value="UniProtKB-UniPathway"/>
</dbReference>
<dbReference type="PRINTS" id="PR00144">
    <property type="entry name" value="DALDHYDRTASE"/>
</dbReference>
<dbReference type="GO" id="GO:0008270">
    <property type="term" value="F:zinc ion binding"/>
    <property type="evidence" value="ECO:0007669"/>
    <property type="project" value="TreeGrafter"/>
</dbReference>
<dbReference type="EMBL" id="BARS01004792">
    <property type="protein sequence ID" value="GAF83464.1"/>
    <property type="molecule type" value="Genomic_DNA"/>
</dbReference>
<sequence length="279" mass="30476">MAGQYRLSVDELTKESATVWSLGIPGIILFGLPNEKDELGSEAYAQDGIVQQAVTAIKDKVPEMIVLTDVCLCQYTDHGHCGIIKNGYVDNDTTLEILSRVALSHAQAGADFVAPSDMMDGRVRAIRDTLEREGFKETGILAYAVKHASSFYGPFRDAADSAPQFGDRASYQMDPANAREAVKEALIDVEEGADIIMVKPALPCLDIIHRVRTHVDLPVAAYNVSGEYAMVKAADQRGWIEGEKVMMEMLLSIKRAGADVILTYFAKEAARVLIEHAGR</sequence>
<keyword evidence="5" id="KW-0350">Heme biosynthesis</keyword>
<name>X0SQY3_9ZZZZ</name>
<dbReference type="PANTHER" id="PTHR11458:SF0">
    <property type="entry name" value="DELTA-AMINOLEVULINIC ACID DEHYDRATASE"/>
    <property type="match status" value="1"/>
</dbReference>
<dbReference type="PIRSF" id="PIRSF001415">
    <property type="entry name" value="Porphbilin_synth"/>
    <property type="match status" value="1"/>
</dbReference>
<dbReference type="SMART" id="SM01004">
    <property type="entry name" value="ALAD"/>
    <property type="match status" value="1"/>
</dbReference>
<dbReference type="InterPro" id="IPR013785">
    <property type="entry name" value="Aldolase_TIM"/>
</dbReference>
<evidence type="ECO:0000256" key="1">
    <source>
        <dbReference type="ARBA" id="ARBA00004694"/>
    </source>
</evidence>
<comment type="caution">
    <text evidence="10">The sequence shown here is derived from an EMBL/GenBank/DDBJ whole genome shotgun (WGS) entry which is preliminary data.</text>
</comment>
<dbReference type="GO" id="GO:0004655">
    <property type="term" value="F:porphobilinogen synthase activity"/>
    <property type="evidence" value="ECO:0007669"/>
    <property type="project" value="UniProtKB-EC"/>
</dbReference>
<keyword evidence="6" id="KW-0456">Lyase</keyword>
<dbReference type="PANTHER" id="PTHR11458">
    <property type="entry name" value="DELTA-AMINOLEVULINIC ACID DEHYDRATASE"/>
    <property type="match status" value="1"/>
</dbReference>
<evidence type="ECO:0000256" key="5">
    <source>
        <dbReference type="ARBA" id="ARBA00023133"/>
    </source>
</evidence>
<evidence type="ECO:0000256" key="3">
    <source>
        <dbReference type="ARBA" id="ARBA00012053"/>
    </source>
</evidence>
<evidence type="ECO:0000256" key="7">
    <source>
        <dbReference type="ARBA" id="ARBA00023244"/>
    </source>
</evidence>
<dbReference type="Pfam" id="PF00490">
    <property type="entry name" value="ALAD"/>
    <property type="match status" value="1"/>
</dbReference>
<dbReference type="Gene3D" id="3.20.20.70">
    <property type="entry name" value="Aldolase class I"/>
    <property type="match status" value="1"/>
</dbReference>
<dbReference type="EC" id="4.2.1.24" evidence="3"/>
<accession>X0SQY3</accession>
<evidence type="ECO:0000256" key="2">
    <source>
        <dbReference type="ARBA" id="ARBA00008055"/>
    </source>
</evidence>
<dbReference type="FunFam" id="3.20.20.70:FF:000019">
    <property type="entry name" value="Delta-aminolevulinic acid dehydratase"/>
    <property type="match status" value="1"/>
</dbReference>
<reference evidence="10" key="1">
    <citation type="journal article" date="2014" name="Front. Microbiol.">
        <title>High frequency of phylogenetically diverse reductive dehalogenase-homologous genes in deep subseafloor sedimentary metagenomes.</title>
        <authorList>
            <person name="Kawai M."/>
            <person name="Futagami T."/>
            <person name="Toyoda A."/>
            <person name="Takaki Y."/>
            <person name="Nishi S."/>
            <person name="Hori S."/>
            <person name="Arai W."/>
            <person name="Tsubouchi T."/>
            <person name="Morono Y."/>
            <person name="Uchiyama I."/>
            <person name="Ito T."/>
            <person name="Fujiyama A."/>
            <person name="Inagaki F."/>
            <person name="Takami H."/>
        </authorList>
    </citation>
    <scope>NUCLEOTIDE SEQUENCE</scope>
    <source>
        <strain evidence="10">Expedition CK06-06</strain>
    </source>
</reference>
<comment type="pathway">
    <text evidence="1">Porphyrin-containing compound metabolism; protoporphyrin-IX biosynthesis; coproporphyrinogen-III from 5-aminolevulinate: step 1/4.</text>
</comment>
<evidence type="ECO:0000256" key="4">
    <source>
        <dbReference type="ARBA" id="ARBA00020771"/>
    </source>
</evidence>
<proteinExistence type="inferred from homology"/>
<evidence type="ECO:0000313" key="10">
    <source>
        <dbReference type="EMBL" id="GAF83464.1"/>
    </source>
</evidence>
<dbReference type="NCBIfam" id="NF006762">
    <property type="entry name" value="PRK09283.1"/>
    <property type="match status" value="1"/>
</dbReference>
<gene>
    <name evidence="10" type="ORF">S01H1_09374</name>
</gene>